<dbReference type="HOGENOM" id="CLU_176924_0_0_4"/>
<sequence length="106" mass="12044">MGLVFRLPLRALRQPENGLCFVVSIRLALTMRLVPTGHFLFFASPKKSKQKKGDPDVQVWLCQTSLTAHPFFGACELAVLRTSSDKRTLFPEKRMLRSAGRRGERQ</sequence>
<reference evidence="1" key="1">
    <citation type="submission" date="2009-04" db="EMBL/GenBank/DDBJ databases">
        <authorList>
            <person name="Weinstock G."/>
            <person name="Sodergren E."/>
            <person name="Clifton S."/>
            <person name="Fulton L."/>
            <person name="Fulton B."/>
            <person name="Courtney L."/>
            <person name="Fronick C."/>
            <person name="Harrison M."/>
            <person name="Strong C."/>
            <person name="Farmer C."/>
            <person name="Delahaunty K."/>
            <person name="Markovic C."/>
            <person name="Hall O."/>
            <person name="Minx P."/>
            <person name="Tomlinson C."/>
            <person name="Mitreva M."/>
            <person name="Nelson J."/>
            <person name="Hou S."/>
            <person name="Wollam A."/>
            <person name="Pepin K.H."/>
            <person name="Johnson M."/>
            <person name="Bhonagiri V."/>
            <person name="Nash W.E."/>
            <person name="Warren W."/>
            <person name="Chinwalla A."/>
            <person name="Mardis E.R."/>
            <person name="Wilson R.K."/>
        </authorList>
    </citation>
    <scope>NUCLEOTIDE SEQUENCE [LARGE SCALE GENOMIC DNA]</scope>
    <source>
        <strain evidence="1">ATCC 51147</strain>
    </source>
</reference>
<organism evidence="1 2">
    <name type="scientific">Kingella oralis ATCC 51147</name>
    <dbReference type="NCBI Taxonomy" id="629741"/>
    <lineage>
        <taxon>Bacteria</taxon>
        <taxon>Pseudomonadati</taxon>
        <taxon>Pseudomonadota</taxon>
        <taxon>Betaproteobacteria</taxon>
        <taxon>Neisseriales</taxon>
        <taxon>Neisseriaceae</taxon>
        <taxon>Kingella</taxon>
    </lineage>
</organism>
<accession>C4GHY0</accession>
<evidence type="ECO:0000313" key="1">
    <source>
        <dbReference type="EMBL" id="EEP68568.1"/>
    </source>
</evidence>
<dbReference type="AlphaFoldDB" id="C4GHY0"/>
<evidence type="ECO:0000313" key="2">
    <source>
        <dbReference type="Proteomes" id="UP000003009"/>
    </source>
</evidence>
<keyword evidence="2" id="KW-1185">Reference proteome</keyword>
<protein>
    <submittedName>
        <fullName evidence="1">Uncharacterized protein</fullName>
    </submittedName>
</protein>
<proteinExistence type="predicted"/>
<name>C4GHY0_9NEIS</name>
<dbReference type="STRING" id="629741.GCWU000324_00468"/>
<dbReference type="Proteomes" id="UP000003009">
    <property type="component" value="Unassembled WGS sequence"/>
</dbReference>
<comment type="caution">
    <text evidence="1">The sequence shown here is derived from an EMBL/GenBank/DDBJ whole genome shotgun (WGS) entry which is preliminary data.</text>
</comment>
<gene>
    <name evidence="1" type="ORF">GCWU000324_00468</name>
</gene>
<dbReference type="EMBL" id="ACJW02000002">
    <property type="protein sequence ID" value="EEP68568.1"/>
    <property type="molecule type" value="Genomic_DNA"/>
</dbReference>